<sequence>MKLSEIKIHLANLETLRFMLPNGTFVPQNFHVTEVGLITKNFIDCGGTVRKETVVNFQLWEDSNDEDHRLKPNKLLSIIALSEKVLGIEDYEIEVEYQDTTIGKYDLGFNGLVFTLINKQTACLALDQCGIPAEKQKVSLKEIGSGNNANSCTPGGGCC</sequence>
<dbReference type="EMBL" id="JRLY01000001">
    <property type="protein sequence ID" value="KGO95075.1"/>
    <property type="molecule type" value="Genomic_DNA"/>
</dbReference>
<dbReference type="Pfam" id="PF20001">
    <property type="entry name" value="DUF6428"/>
    <property type="match status" value="1"/>
</dbReference>
<dbReference type="AlphaFoldDB" id="A0A0A2N3P0"/>
<proteinExistence type="predicted"/>
<reference evidence="1 2" key="1">
    <citation type="submission" date="2013-09" db="EMBL/GenBank/DDBJ databases">
        <authorList>
            <person name="Zeng Z."/>
            <person name="Chen C."/>
        </authorList>
    </citation>
    <scope>NUCLEOTIDE SEQUENCE [LARGE SCALE GENOMIC DNA]</scope>
    <source>
        <strain evidence="1 2">WB 4.1-42</strain>
    </source>
</reference>
<dbReference type="STRING" id="1121898.GCA_000422725_01058"/>
<organism evidence="1 2">
    <name type="scientific">Flavobacterium subsaxonicum WB 4.1-42 = DSM 21790</name>
    <dbReference type="NCBI Taxonomy" id="1121898"/>
    <lineage>
        <taxon>Bacteria</taxon>
        <taxon>Pseudomonadati</taxon>
        <taxon>Bacteroidota</taxon>
        <taxon>Flavobacteriia</taxon>
        <taxon>Flavobacteriales</taxon>
        <taxon>Flavobacteriaceae</taxon>
        <taxon>Flavobacterium</taxon>
    </lineage>
</organism>
<dbReference type="OrthoDB" id="66316at2"/>
<dbReference type="RefSeq" id="WP_026992453.1">
    <property type="nucleotide sequence ID" value="NZ_JRLY01000001.1"/>
</dbReference>
<name>A0A0A2N3P0_9FLAO</name>
<comment type="caution">
    <text evidence="1">The sequence shown here is derived from an EMBL/GenBank/DDBJ whole genome shotgun (WGS) entry which is preliminary data.</text>
</comment>
<evidence type="ECO:0000313" key="1">
    <source>
        <dbReference type="EMBL" id="KGO95075.1"/>
    </source>
</evidence>
<dbReference type="InterPro" id="IPR045534">
    <property type="entry name" value="DUF6428"/>
</dbReference>
<accession>A0A0A2N3P0</accession>
<dbReference type="eggNOG" id="ENOG502ZBU9">
    <property type="taxonomic scope" value="Bacteria"/>
</dbReference>
<keyword evidence="2" id="KW-1185">Reference proteome</keyword>
<evidence type="ECO:0000313" key="2">
    <source>
        <dbReference type="Proteomes" id="UP000030111"/>
    </source>
</evidence>
<gene>
    <name evidence="1" type="ORF">Q766_02930</name>
</gene>
<protein>
    <submittedName>
        <fullName evidence="1">Uncharacterized protein</fullName>
    </submittedName>
</protein>
<dbReference type="Proteomes" id="UP000030111">
    <property type="component" value="Unassembled WGS sequence"/>
</dbReference>